<gene>
    <name evidence="2" type="ORF">K490DRAFT_53802</name>
</gene>
<accession>A0A9P4M149</accession>
<feature type="region of interest" description="Disordered" evidence="1">
    <location>
        <begin position="189"/>
        <end position="218"/>
    </location>
</feature>
<evidence type="ECO:0000256" key="1">
    <source>
        <dbReference type="SAM" id="MobiDB-lite"/>
    </source>
</evidence>
<proteinExistence type="predicted"/>
<evidence type="ECO:0000313" key="2">
    <source>
        <dbReference type="EMBL" id="KAF2090867.1"/>
    </source>
</evidence>
<evidence type="ECO:0000313" key="3">
    <source>
        <dbReference type="Proteomes" id="UP000799776"/>
    </source>
</evidence>
<sequence>MANAAQSSMSGPSTGVAMELSKPQLQLLPRELQNIIYTAELVKTYPIRPWESPPGLLDSCRWVRSVCLPIYYLNNVFRIELWSSERVLFELWNQRLTSVRAELTAMGCTQPIRFQVRVEILVGRINWVSDVLELKDEGASFYETFEEAYQSYKSEVGHVSDNLMGLRWIYLYPELKKYVIDRPKPVDLSPSVSSHPPTATALPPASNSADSAPVKSKKEVTCRVREVQSAVQGSM</sequence>
<keyword evidence="3" id="KW-1185">Reference proteome</keyword>
<dbReference type="AlphaFoldDB" id="A0A9P4M149"/>
<dbReference type="Proteomes" id="UP000799776">
    <property type="component" value="Unassembled WGS sequence"/>
</dbReference>
<dbReference type="EMBL" id="ML978712">
    <property type="protein sequence ID" value="KAF2090867.1"/>
    <property type="molecule type" value="Genomic_DNA"/>
</dbReference>
<name>A0A9P4M149_9PEZI</name>
<organism evidence="2 3">
    <name type="scientific">Saccharata proteae CBS 121410</name>
    <dbReference type="NCBI Taxonomy" id="1314787"/>
    <lineage>
        <taxon>Eukaryota</taxon>
        <taxon>Fungi</taxon>
        <taxon>Dikarya</taxon>
        <taxon>Ascomycota</taxon>
        <taxon>Pezizomycotina</taxon>
        <taxon>Dothideomycetes</taxon>
        <taxon>Dothideomycetes incertae sedis</taxon>
        <taxon>Botryosphaeriales</taxon>
        <taxon>Saccharataceae</taxon>
        <taxon>Saccharata</taxon>
    </lineage>
</organism>
<reference evidence="2" key="1">
    <citation type="journal article" date="2020" name="Stud. Mycol.">
        <title>101 Dothideomycetes genomes: a test case for predicting lifestyles and emergence of pathogens.</title>
        <authorList>
            <person name="Haridas S."/>
            <person name="Albert R."/>
            <person name="Binder M."/>
            <person name="Bloem J."/>
            <person name="Labutti K."/>
            <person name="Salamov A."/>
            <person name="Andreopoulos B."/>
            <person name="Baker S."/>
            <person name="Barry K."/>
            <person name="Bills G."/>
            <person name="Bluhm B."/>
            <person name="Cannon C."/>
            <person name="Castanera R."/>
            <person name="Culley D."/>
            <person name="Daum C."/>
            <person name="Ezra D."/>
            <person name="Gonzalez J."/>
            <person name="Henrissat B."/>
            <person name="Kuo A."/>
            <person name="Liang C."/>
            <person name="Lipzen A."/>
            <person name="Lutzoni F."/>
            <person name="Magnuson J."/>
            <person name="Mondo S."/>
            <person name="Nolan M."/>
            <person name="Ohm R."/>
            <person name="Pangilinan J."/>
            <person name="Park H.-J."/>
            <person name="Ramirez L."/>
            <person name="Alfaro M."/>
            <person name="Sun H."/>
            <person name="Tritt A."/>
            <person name="Yoshinaga Y."/>
            <person name="Zwiers L.-H."/>
            <person name="Turgeon B."/>
            <person name="Goodwin S."/>
            <person name="Spatafora J."/>
            <person name="Crous P."/>
            <person name="Grigoriev I."/>
        </authorList>
    </citation>
    <scope>NUCLEOTIDE SEQUENCE</scope>
    <source>
        <strain evidence="2">CBS 121410</strain>
    </source>
</reference>
<comment type="caution">
    <text evidence="2">The sequence shown here is derived from an EMBL/GenBank/DDBJ whole genome shotgun (WGS) entry which is preliminary data.</text>
</comment>
<protein>
    <submittedName>
        <fullName evidence="2">Uncharacterized protein</fullName>
    </submittedName>
</protein>